<dbReference type="Proteomes" id="UP001586593">
    <property type="component" value="Unassembled WGS sequence"/>
</dbReference>
<evidence type="ECO:0000256" key="2">
    <source>
        <dbReference type="ARBA" id="ARBA00022692"/>
    </source>
</evidence>
<gene>
    <name evidence="9" type="ORF">VTK73DRAFT_1478</name>
</gene>
<dbReference type="PANTHER" id="PTHR33048:SF47">
    <property type="entry name" value="INTEGRAL MEMBRANE PROTEIN-RELATED"/>
    <property type="match status" value="1"/>
</dbReference>
<feature type="region of interest" description="Disordered" evidence="6">
    <location>
        <begin position="178"/>
        <end position="230"/>
    </location>
</feature>
<feature type="transmembrane region" description="Helical" evidence="7">
    <location>
        <begin position="20"/>
        <end position="40"/>
    </location>
</feature>
<evidence type="ECO:0000256" key="7">
    <source>
        <dbReference type="SAM" id="Phobius"/>
    </source>
</evidence>
<feature type="compositionally biased region" description="Low complexity" evidence="6">
    <location>
        <begin position="185"/>
        <end position="218"/>
    </location>
</feature>
<evidence type="ECO:0000259" key="8">
    <source>
        <dbReference type="Pfam" id="PF20684"/>
    </source>
</evidence>
<feature type="compositionally biased region" description="Pro residues" evidence="6">
    <location>
        <begin position="219"/>
        <end position="230"/>
    </location>
</feature>
<evidence type="ECO:0000313" key="9">
    <source>
        <dbReference type="EMBL" id="KAL1844940.1"/>
    </source>
</evidence>
<evidence type="ECO:0000313" key="10">
    <source>
        <dbReference type="Proteomes" id="UP001586593"/>
    </source>
</evidence>
<keyword evidence="3 7" id="KW-1133">Transmembrane helix</keyword>
<keyword evidence="4 7" id="KW-0472">Membrane</keyword>
<feature type="domain" description="Rhodopsin" evidence="8">
    <location>
        <begin position="2"/>
        <end position="130"/>
    </location>
</feature>
<evidence type="ECO:0000256" key="3">
    <source>
        <dbReference type="ARBA" id="ARBA00022989"/>
    </source>
</evidence>
<sequence length="230" mass="24445">MTFLLQYYRVFAVQKLRSLFLLAILLVGGWSLSQVLVAIFTCHPISAYWDRGGGGSDTHPQGGPARAPTTAAAPSCIPDLPQWYVNAAGNILTDVAIFVLPLPILGRLNLPRTQRLVLIGVFSLGFLCVLFPVTFYCLPKSFFLLSLSVSSFFCLFLFFLLFFFFFFPPPSKLPLTQPPLPAPSPSLSSASSTSSSSPTSRGTTSSPPAGPSPSSAPASPAPASPPCGPS</sequence>
<feature type="transmembrane region" description="Helical" evidence="7">
    <location>
        <begin position="116"/>
        <end position="136"/>
    </location>
</feature>
<reference evidence="9 10" key="1">
    <citation type="journal article" date="2024" name="Commun. Biol.">
        <title>Comparative genomic analysis of thermophilic fungi reveals convergent evolutionary adaptations and gene losses.</title>
        <authorList>
            <person name="Steindorff A.S."/>
            <person name="Aguilar-Pontes M.V."/>
            <person name="Robinson A.J."/>
            <person name="Andreopoulos B."/>
            <person name="LaButti K."/>
            <person name="Kuo A."/>
            <person name="Mondo S."/>
            <person name="Riley R."/>
            <person name="Otillar R."/>
            <person name="Haridas S."/>
            <person name="Lipzen A."/>
            <person name="Grimwood J."/>
            <person name="Schmutz J."/>
            <person name="Clum A."/>
            <person name="Reid I.D."/>
            <person name="Moisan M.C."/>
            <person name="Butler G."/>
            <person name="Nguyen T.T.M."/>
            <person name="Dewar K."/>
            <person name="Conant G."/>
            <person name="Drula E."/>
            <person name="Henrissat B."/>
            <person name="Hansel C."/>
            <person name="Singer S."/>
            <person name="Hutchinson M.I."/>
            <person name="de Vries R.P."/>
            <person name="Natvig D.O."/>
            <person name="Powell A.J."/>
            <person name="Tsang A."/>
            <person name="Grigoriev I.V."/>
        </authorList>
    </citation>
    <scope>NUCLEOTIDE SEQUENCE [LARGE SCALE GENOMIC DNA]</scope>
    <source>
        <strain evidence="9 10">ATCC 24622</strain>
    </source>
</reference>
<accession>A0ABR3VTG2</accession>
<proteinExistence type="inferred from homology"/>
<keyword evidence="2 7" id="KW-0812">Transmembrane</keyword>
<evidence type="ECO:0000256" key="6">
    <source>
        <dbReference type="SAM" id="MobiDB-lite"/>
    </source>
</evidence>
<feature type="transmembrane region" description="Helical" evidence="7">
    <location>
        <begin position="83"/>
        <end position="104"/>
    </location>
</feature>
<feature type="transmembrane region" description="Helical" evidence="7">
    <location>
        <begin position="142"/>
        <end position="167"/>
    </location>
</feature>
<evidence type="ECO:0000256" key="5">
    <source>
        <dbReference type="ARBA" id="ARBA00038359"/>
    </source>
</evidence>
<dbReference type="PANTHER" id="PTHR33048">
    <property type="entry name" value="PTH11-LIKE INTEGRAL MEMBRANE PROTEIN (AFU_ORTHOLOGUE AFUA_5G11245)"/>
    <property type="match status" value="1"/>
</dbReference>
<organism evidence="9 10">
    <name type="scientific">Phialemonium thermophilum</name>
    <dbReference type="NCBI Taxonomy" id="223376"/>
    <lineage>
        <taxon>Eukaryota</taxon>
        <taxon>Fungi</taxon>
        <taxon>Dikarya</taxon>
        <taxon>Ascomycota</taxon>
        <taxon>Pezizomycotina</taxon>
        <taxon>Sordariomycetes</taxon>
        <taxon>Sordariomycetidae</taxon>
        <taxon>Cephalothecales</taxon>
        <taxon>Cephalothecaceae</taxon>
        <taxon>Phialemonium</taxon>
    </lineage>
</organism>
<protein>
    <recommendedName>
        <fullName evidence="8">Rhodopsin domain-containing protein</fullName>
    </recommendedName>
</protein>
<comment type="similarity">
    <text evidence="5">Belongs to the SAT4 family.</text>
</comment>
<comment type="caution">
    <text evidence="9">The sequence shown here is derived from an EMBL/GenBank/DDBJ whole genome shotgun (WGS) entry which is preliminary data.</text>
</comment>
<evidence type="ECO:0000256" key="1">
    <source>
        <dbReference type="ARBA" id="ARBA00004141"/>
    </source>
</evidence>
<dbReference type="EMBL" id="JAZHXJ010001360">
    <property type="protein sequence ID" value="KAL1844940.1"/>
    <property type="molecule type" value="Genomic_DNA"/>
</dbReference>
<dbReference type="InterPro" id="IPR049326">
    <property type="entry name" value="Rhodopsin_dom_fungi"/>
</dbReference>
<evidence type="ECO:0000256" key="4">
    <source>
        <dbReference type="ARBA" id="ARBA00023136"/>
    </source>
</evidence>
<name>A0ABR3VTG2_9PEZI</name>
<dbReference type="InterPro" id="IPR052337">
    <property type="entry name" value="SAT4-like"/>
</dbReference>
<comment type="subcellular location">
    <subcellularLocation>
        <location evidence="1">Membrane</location>
        <topology evidence="1">Multi-pass membrane protein</topology>
    </subcellularLocation>
</comment>
<keyword evidence="10" id="KW-1185">Reference proteome</keyword>
<dbReference type="Pfam" id="PF20684">
    <property type="entry name" value="Fung_rhodopsin"/>
    <property type="match status" value="1"/>
</dbReference>